<keyword evidence="1" id="KW-0812">Transmembrane</keyword>
<gene>
    <name evidence="2" type="ORF">PU560_16350</name>
</gene>
<dbReference type="Proteomes" id="UP001165561">
    <property type="component" value="Unassembled WGS sequence"/>
</dbReference>
<reference evidence="2" key="1">
    <citation type="submission" date="2023-02" db="EMBL/GenBank/DDBJ databases">
        <title>Georgenia sp.10Sc9-8, isolated from a soil sample collected from the Taklamakan desert.</title>
        <authorList>
            <person name="Liu S."/>
        </authorList>
    </citation>
    <scope>NUCLEOTIDE SEQUENCE</scope>
    <source>
        <strain evidence="2">10Sc9-8</strain>
    </source>
</reference>
<feature type="transmembrane region" description="Helical" evidence="1">
    <location>
        <begin position="12"/>
        <end position="35"/>
    </location>
</feature>
<evidence type="ECO:0000313" key="3">
    <source>
        <dbReference type="Proteomes" id="UP001165561"/>
    </source>
</evidence>
<feature type="transmembrane region" description="Helical" evidence="1">
    <location>
        <begin position="41"/>
        <end position="66"/>
    </location>
</feature>
<keyword evidence="1" id="KW-1133">Transmembrane helix</keyword>
<comment type="caution">
    <text evidence="2">The sequence shown here is derived from an EMBL/GenBank/DDBJ whole genome shotgun (WGS) entry which is preliminary data.</text>
</comment>
<evidence type="ECO:0000313" key="2">
    <source>
        <dbReference type="EMBL" id="MDD9208023.1"/>
    </source>
</evidence>
<keyword evidence="1" id="KW-0472">Membrane</keyword>
<accession>A0ABT5U132</accession>
<proteinExistence type="predicted"/>
<protein>
    <submittedName>
        <fullName evidence="2">Uncharacterized protein</fullName>
    </submittedName>
</protein>
<keyword evidence="3" id="KW-1185">Reference proteome</keyword>
<organism evidence="2 3">
    <name type="scientific">Georgenia halotolerans</name>
    <dbReference type="NCBI Taxonomy" id="3028317"/>
    <lineage>
        <taxon>Bacteria</taxon>
        <taxon>Bacillati</taxon>
        <taxon>Actinomycetota</taxon>
        <taxon>Actinomycetes</taxon>
        <taxon>Micrococcales</taxon>
        <taxon>Bogoriellaceae</taxon>
        <taxon>Georgenia</taxon>
    </lineage>
</organism>
<evidence type="ECO:0000256" key="1">
    <source>
        <dbReference type="SAM" id="Phobius"/>
    </source>
</evidence>
<feature type="transmembrane region" description="Helical" evidence="1">
    <location>
        <begin position="101"/>
        <end position="119"/>
    </location>
</feature>
<dbReference type="EMBL" id="JARACI010001183">
    <property type="protein sequence ID" value="MDD9208023.1"/>
    <property type="molecule type" value="Genomic_DNA"/>
</dbReference>
<sequence length="136" mass="13860">MERDRARPPWPLAAACLIIVLEAAALAGMAATFVVDVVRGSVTAVGATLVMTVLFLGLAAVLVLAARALARGQRWGRGPAVTWQLLQGASGVAAAPTSPPLLTVALVGTAALVLVGVLWPASREHLTRLDVPPGVA</sequence>
<name>A0ABT5U132_9MICO</name>